<accession>A0A2G2WLG0</accession>
<reference evidence="4" key="2">
    <citation type="journal article" date="2017" name="J. Anim. Genet.">
        <title>Multiple reference genome sequences of hot pepper reveal the massive evolution of plant disease resistance genes by retroduplication.</title>
        <authorList>
            <person name="Kim S."/>
            <person name="Park J."/>
            <person name="Yeom S.-I."/>
            <person name="Kim Y.-M."/>
            <person name="Seo E."/>
            <person name="Kim K.-T."/>
            <person name="Kim M.-S."/>
            <person name="Lee J.M."/>
            <person name="Cheong K."/>
            <person name="Shin H.-S."/>
            <person name="Kim S.-B."/>
            <person name="Han K."/>
            <person name="Lee J."/>
            <person name="Park M."/>
            <person name="Lee H.-A."/>
            <person name="Lee H.-Y."/>
            <person name="Lee Y."/>
            <person name="Oh S."/>
            <person name="Lee J.H."/>
            <person name="Choi E."/>
            <person name="Choi E."/>
            <person name="Lee S.E."/>
            <person name="Jeon J."/>
            <person name="Kim H."/>
            <person name="Choi G."/>
            <person name="Song H."/>
            <person name="Lee J."/>
            <person name="Lee S.-C."/>
            <person name="Kwon J.-K."/>
            <person name="Lee H.-Y."/>
            <person name="Koo N."/>
            <person name="Hong Y."/>
            <person name="Kim R.W."/>
            <person name="Kang W.-H."/>
            <person name="Huh J.H."/>
            <person name="Kang B.-C."/>
            <person name="Yang T.-J."/>
            <person name="Lee Y.-H."/>
            <person name="Bennetzen J.L."/>
            <person name="Choi D."/>
        </authorList>
    </citation>
    <scope>NUCLEOTIDE SEQUENCE [LARGE SCALE GENOMIC DNA]</scope>
    <source>
        <strain evidence="4">cv. PBC81</strain>
    </source>
</reference>
<sequence length="223" mass="26208">MNNSDREWMYDRLLEDGFINPRFIDGVKIFIEFAKSHPECMNGEKLRCPCNNLKCQNKNILDEFTVMTHLENNGFVPNYYRWHHHGENYIPGSSVFDNHQEEASASAPHLQRLYASVATTKHMRWHSDHERDGVMHHSSDSPSWKQFDQTHPSFASEMVCLLTGGEGEEKEENEDENKDGNGKEDDDEEEDDDDDDDDEEEEEEGEEEEEEECELHKKKRRRI</sequence>
<dbReference type="InterPro" id="IPR029480">
    <property type="entry name" value="Transpos_assoc"/>
</dbReference>
<keyword evidence="4" id="KW-1185">Reference proteome</keyword>
<feature type="domain" description="Transposase-associated" evidence="2">
    <location>
        <begin position="6"/>
        <end position="87"/>
    </location>
</feature>
<comment type="caution">
    <text evidence="3">The sequence shown here is derived from an EMBL/GenBank/DDBJ whole genome shotgun (WGS) entry which is preliminary data.</text>
</comment>
<evidence type="ECO:0000313" key="4">
    <source>
        <dbReference type="Proteomes" id="UP000224567"/>
    </source>
</evidence>
<dbReference type="STRING" id="33114.A0A2G2WLG0"/>
<dbReference type="AlphaFoldDB" id="A0A2G2WLG0"/>
<feature type="compositionally biased region" description="Acidic residues" evidence="1">
    <location>
        <begin position="166"/>
        <end position="177"/>
    </location>
</feature>
<dbReference type="InterPro" id="IPR016024">
    <property type="entry name" value="ARM-type_fold"/>
</dbReference>
<protein>
    <recommendedName>
        <fullName evidence="2">Transposase-associated domain-containing protein</fullName>
    </recommendedName>
</protein>
<feature type="region of interest" description="Disordered" evidence="1">
    <location>
        <begin position="165"/>
        <end position="223"/>
    </location>
</feature>
<dbReference type="EMBL" id="MLFT02000006">
    <property type="protein sequence ID" value="PHT46075.1"/>
    <property type="molecule type" value="Genomic_DNA"/>
</dbReference>
<feature type="compositionally biased region" description="Acidic residues" evidence="1">
    <location>
        <begin position="184"/>
        <end position="213"/>
    </location>
</feature>
<reference evidence="3 4" key="1">
    <citation type="journal article" date="2017" name="Genome Biol.">
        <title>New reference genome sequences of hot pepper reveal the massive evolution of plant disease-resistance genes by retroduplication.</title>
        <authorList>
            <person name="Kim S."/>
            <person name="Park J."/>
            <person name="Yeom S.I."/>
            <person name="Kim Y.M."/>
            <person name="Seo E."/>
            <person name="Kim K.T."/>
            <person name="Kim M.S."/>
            <person name="Lee J.M."/>
            <person name="Cheong K."/>
            <person name="Shin H.S."/>
            <person name="Kim S.B."/>
            <person name="Han K."/>
            <person name="Lee J."/>
            <person name="Park M."/>
            <person name="Lee H.A."/>
            <person name="Lee H.Y."/>
            <person name="Lee Y."/>
            <person name="Oh S."/>
            <person name="Lee J.H."/>
            <person name="Choi E."/>
            <person name="Choi E."/>
            <person name="Lee S.E."/>
            <person name="Jeon J."/>
            <person name="Kim H."/>
            <person name="Choi G."/>
            <person name="Song H."/>
            <person name="Lee J."/>
            <person name="Lee S.C."/>
            <person name="Kwon J.K."/>
            <person name="Lee H.Y."/>
            <person name="Koo N."/>
            <person name="Hong Y."/>
            <person name="Kim R.W."/>
            <person name="Kang W.H."/>
            <person name="Huh J.H."/>
            <person name="Kang B.C."/>
            <person name="Yang T.J."/>
            <person name="Lee Y.H."/>
            <person name="Bennetzen J.L."/>
            <person name="Choi D."/>
        </authorList>
    </citation>
    <scope>NUCLEOTIDE SEQUENCE [LARGE SCALE GENOMIC DNA]</scope>
    <source>
        <strain evidence="4">cv. PBC81</strain>
    </source>
</reference>
<evidence type="ECO:0000256" key="1">
    <source>
        <dbReference type="SAM" id="MobiDB-lite"/>
    </source>
</evidence>
<dbReference type="Proteomes" id="UP000224567">
    <property type="component" value="Unassembled WGS sequence"/>
</dbReference>
<evidence type="ECO:0000313" key="3">
    <source>
        <dbReference type="EMBL" id="PHT46075.1"/>
    </source>
</evidence>
<proteinExistence type="predicted"/>
<dbReference type="SUPFAM" id="SSF48371">
    <property type="entry name" value="ARM repeat"/>
    <property type="match status" value="1"/>
</dbReference>
<organism evidence="3 4">
    <name type="scientific">Capsicum baccatum</name>
    <name type="common">Peruvian pepper</name>
    <dbReference type="NCBI Taxonomy" id="33114"/>
    <lineage>
        <taxon>Eukaryota</taxon>
        <taxon>Viridiplantae</taxon>
        <taxon>Streptophyta</taxon>
        <taxon>Embryophyta</taxon>
        <taxon>Tracheophyta</taxon>
        <taxon>Spermatophyta</taxon>
        <taxon>Magnoliopsida</taxon>
        <taxon>eudicotyledons</taxon>
        <taxon>Gunneridae</taxon>
        <taxon>Pentapetalae</taxon>
        <taxon>asterids</taxon>
        <taxon>lamiids</taxon>
        <taxon>Solanales</taxon>
        <taxon>Solanaceae</taxon>
        <taxon>Solanoideae</taxon>
        <taxon>Capsiceae</taxon>
        <taxon>Capsicum</taxon>
    </lineage>
</organism>
<name>A0A2G2WLG0_CAPBA</name>
<evidence type="ECO:0000259" key="2">
    <source>
        <dbReference type="Pfam" id="PF13963"/>
    </source>
</evidence>
<gene>
    <name evidence="3" type="ORF">CQW23_15233</name>
</gene>
<dbReference type="Pfam" id="PF13963">
    <property type="entry name" value="Transpos_assoc"/>
    <property type="match status" value="1"/>
</dbReference>
<dbReference type="OrthoDB" id="1750186at2759"/>